<dbReference type="InterPro" id="IPR019800">
    <property type="entry name" value="Glyco_hydro_3_AS"/>
</dbReference>
<dbReference type="AlphaFoldDB" id="A0A433QZU6"/>
<dbReference type="Pfam" id="PF00107">
    <property type="entry name" value="ADH_zinc_N"/>
    <property type="match status" value="1"/>
</dbReference>
<dbReference type="GO" id="GO:0005975">
    <property type="term" value="P:carbohydrate metabolic process"/>
    <property type="evidence" value="ECO:0007669"/>
    <property type="project" value="InterPro"/>
</dbReference>
<dbReference type="Gene3D" id="3.40.50.720">
    <property type="entry name" value="NAD(P)-binding Rossmann-like Domain"/>
    <property type="match status" value="1"/>
</dbReference>
<dbReference type="Proteomes" id="UP000274822">
    <property type="component" value="Unassembled WGS sequence"/>
</dbReference>
<dbReference type="GO" id="GO:0004553">
    <property type="term" value="F:hydrolase activity, hydrolyzing O-glycosyl compounds"/>
    <property type="evidence" value="ECO:0007669"/>
    <property type="project" value="InterPro"/>
</dbReference>
<evidence type="ECO:0000256" key="1">
    <source>
        <dbReference type="ARBA" id="ARBA00005336"/>
    </source>
</evidence>
<evidence type="ECO:0000313" key="3">
    <source>
        <dbReference type="EMBL" id="RUS35298.1"/>
    </source>
</evidence>
<keyword evidence="4" id="KW-1185">Reference proteome</keyword>
<dbReference type="SUPFAM" id="SSF51735">
    <property type="entry name" value="NAD(P)-binding Rossmann-fold domains"/>
    <property type="match status" value="1"/>
</dbReference>
<sequence length="174" mass="19104">MKKGETFFISAAAGAVGQLVRVYREVMIDGLHVVGSASDDAKVKFLIEECGFDAAFNYKTTDTTKALVEYCPKGIAIYFENVGGKTLEAVINHANNFARIIACGMISQYNLEKPEPVHNLMQVVRKRLRIEGFIVSDLAAEYGADFTREEDVAVGIENAPEAFIGMLKGKNFGR</sequence>
<dbReference type="EMBL" id="RBNJ01000145">
    <property type="protein sequence ID" value="RUS35298.1"/>
    <property type="molecule type" value="Genomic_DNA"/>
</dbReference>
<dbReference type="InterPro" id="IPR013149">
    <property type="entry name" value="ADH-like_C"/>
</dbReference>
<dbReference type="PROSITE" id="PS00775">
    <property type="entry name" value="GLYCOSYL_HYDROL_F3"/>
    <property type="match status" value="1"/>
</dbReference>
<dbReference type="CDD" id="cd05288">
    <property type="entry name" value="PGDH"/>
    <property type="match status" value="1"/>
</dbReference>
<dbReference type="Gene3D" id="3.90.180.10">
    <property type="entry name" value="Medium-chain alcohol dehydrogenases, catalytic domain"/>
    <property type="match status" value="1"/>
</dbReference>
<feature type="domain" description="Alcohol dehydrogenase-like C-terminal" evidence="2">
    <location>
        <begin position="30"/>
        <end position="140"/>
    </location>
</feature>
<evidence type="ECO:0000259" key="2">
    <source>
        <dbReference type="Pfam" id="PF00107"/>
    </source>
</evidence>
<dbReference type="PANTHER" id="PTHR43205:SF7">
    <property type="entry name" value="PROSTAGLANDIN REDUCTASE 1"/>
    <property type="match status" value="1"/>
</dbReference>
<gene>
    <name evidence="3" type="ORF">BC938DRAFT_472857</name>
</gene>
<name>A0A433QZU6_9FUNG</name>
<dbReference type="PANTHER" id="PTHR43205">
    <property type="entry name" value="PROSTAGLANDIN REDUCTASE"/>
    <property type="match status" value="1"/>
</dbReference>
<accession>A0A433QZU6</accession>
<dbReference type="GO" id="GO:0016628">
    <property type="term" value="F:oxidoreductase activity, acting on the CH-CH group of donors, NAD or NADP as acceptor"/>
    <property type="evidence" value="ECO:0007669"/>
    <property type="project" value="InterPro"/>
</dbReference>
<reference evidence="3 4" key="1">
    <citation type="journal article" date="2018" name="New Phytol.">
        <title>Phylogenomics of Endogonaceae and evolution of mycorrhizas within Mucoromycota.</title>
        <authorList>
            <person name="Chang Y."/>
            <person name="Desiro A."/>
            <person name="Na H."/>
            <person name="Sandor L."/>
            <person name="Lipzen A."/>
            <person name="Clum A."/>
            <person name="Barry K."/>
            <person name="Grigoriev I.V."/>
            <person name="Martin F.M."/>
            <person name="Stajich J.E."/>
            <person name="Smith M.E."/>
            <person name="Bonito G."/>
            <person name="Spatafora J.W."/>
        </authorList>
    </citation>
    <scope>NUCLEOTIDE SEQUENCE [LARGE SCALE GENOMIC DNA]</scope>
    <source>
        <strain evidence="3 4">AD002</strain>
    </source>
</reference>
<proteinExistence type="inferred from homology"/>
<comment type="caution">
    <text evidence="3">The sequence shown here is derived from an EMBL/GenBank/DDBJ whole genome shotgun (WGS) entry which is preliminary data.</text>
</comment>
<protein>
    <recommendedName>
        <fullName evidence="2">Alcohol dehydrogenase-like C-terminal domain-containing protein</fullName>
    </recommendedName>
</protein>
<comment type="similarity">
    <text evidence="1">Belongs to the glycosyl hydrolase 3 family.</text>
</comment>
<organism evidence="3 4">
    <name type="scientific">Jimgerdemannia flammicorona</name>
    <dbReference type="NCBI Taxonomy" id="994334"/>
    <lineage>
        <taxon>Eukaryota</taxon>
        <taxon>Fungi</taxon>
        <taxon>Fungi incertae sedis</taxon>
        <taxon>Mucoromycota</taxon>
        <taxon>Mucoromycotina</taxon>
        <taxon>Endogonomycetes</taxon>
        <taxon>Endogonales</taxon>
        <taxon>Endogonaceae</taxon>
        <taxon>Jimgerdemannia</taxon>
    </lineage>
</organism>
<dbReference type="InterPro" id="IPR045010">
    <property type="entry name" value="MDR_fam"/>
</dbReference>
<dbReference type="InterPro" id="IPR036291">
    <property type="entry name" value="NAD(P)-bd_dom_sf"/>
</dbReference>
<evidence type="ECO:0000313" key="4">
    <source>
        <dbReference type="Proteomes" id="UP000274822"/>
    </source>
</evidence>